<reference evidence="1" key="1">
    <citation type="submission" date="2021-06" db="EMBL/GenBank/DDBJ databases">
        <authorList>
            <person name="Kallberg Y."/>
            <person name="Tangrot J."/>
            <person name="Rosling A."/>
        </authorList>
    </citation>
    <scope>NUCLEOTIDE SEQUENCE</scope>
    <source>
        <strain evidence="1">IL203A</strain>
    </source>
</reference>
<evidence type="ECO:0000313" key="1">
    <source>
        <dbReference type="EMBL" id="CAG8492029.1"/>
    </source>
</evidence>
<dbReference type="EMBL" id="CAJVPU010001940">
    <property type="protein sequence ID" value="CAG8492029.1"/>
    <property type="molecule type" value="Genomic_DNA"/>
</dbReference>
<accession>A0ACA9KVN7</accession>
<name>A0ACA9KVN7_9GLOM</name>
<protein>
    <submittedName>
        <fullName evidence="1">1571_t:CDS:1</fullName>
    </submittedName>
</protein>
<keyword evidence="2" id="KW-1185">Reference proteome</keyword>
<evidence type="ECO:0000313" key="2">
    <source>
        <dbReference type="Proteomes" id="UP000789702"/>
    </source>
</evidence>
<organism evidence="1 2">
    <name type="scientific">Dentiscutata heterogama</name>
    <dbReference type="NCBI Taxonomy" id="1316150"/>
    <lineage>
        <taxon>Eukaryota</taxon>
        <taxon>Fungi</taxon>
        <taxon>Fungi incertae sedis</taxon>
        <taxon>Mucoromycota</taxon>
        <taxon>Glomeromycotina</taxon>
        <taxon>Glomeromycetes</taxon>
        <taxon>Diversisporales</taxon>
        <taxon>Gigasporaceae</taxon>
        <taxon>Dentiscutata</taxon>
    </lineage>
</organism>
<comment type="caution">
    <text evidence="1">The sequence shown here is derived from an EMBL/GenBank/DDBJ whole genome shotgun (WGS) entry which is preliminary data.</text>
</comment>
<gene>
    <name evidence="1" type="ORF">DHETER_LOCUS2600</name>
</gene>
<sequence length="464" mass="52050">MPQTHVESEEVTSGEKEDSVALKTFKALAKIPTYLSARFLPTSSSSLLFIQLTLNQRDLVRKLKRAIAKQLVVSLQKDGNGKSMGISSSFLPIDLGDIALQTISPSGNQLLILRAVSNEKGKNRFVETWKLGTLINVLDVTDVHGEFYTDDEFGGLYWSKDEQKAVYVAEQKALEDSDERKFDYAPSWGERFNNKRAPSIVVFDISTNEAKVLPKFERIDPGQVQFGPEDKSLIFTGYSNEPRRYGKNLNRHKMNNLTISIAELEYINVSWMGLIWVYLSNPIGGPHFWCSELYEYNFSSKQNRLIVPIVHSPSPSFHNNFPGIYNKVIPLNAFITIDGVEFILMHSNWRSQEVLLAINLSTVEPTLSKSTWSILRPFENNPYLESIVYKPKDVPSDKKPPLIVIPHGGPHGVCMARINLTISTLVSLGYFVVGVNYTGSAGFGQNSIDKLIGNIGNLEVEEVQ</sequence>
<feature type="non-terminal residue" evidence="1">
    <location>
        <position position="464"/>
    </location>
</feature>
<dbReference type="Proteomes" id="UP000789702">
    <property type="component" value="Unassembled WGS sequence"/>
</dbReference>
<proteinExistence type="predicted"/>